<sequence>MDPTPSDKTLRELKQVGQELWDVALRPWESGVLPTPDALAKARTTLLEDLPDQGHGLERTKDHLLHDIVPGFNGSSLCANYYGFVTGGATPAALLADNIVSVYDQNVQVHMNEHSVSTDVESKALGLVVDLLKLDRQSWHNGTFTTGATASNILGLACGREFVLRTAAERRGSSIQSVGEHGLFEIMLAAGLKEIQVLSTMPHSSIGKGAGILGIGRSNVKNICTSQNNLLEIDMGLLEKELSSQDRASIVVVSCGEVNTGHFATNGKNQMLELRRLCDKYGAWIHVDGAFGIFGRILDPAEEDFKTITAGCEGMELADSITGDAHKFLNVPYDCGIFICRHKPSSLSEDVFRNANAAYLNSAASDGATVPSPLNIGIENSRRLRALPVYASLMAYGRNGFKTVLETQIRFARMVAGWLYNHPAYTPLPVARSEEDLCAQTFMVVLFRANDESLNHDLAKRINATSKMFVSGTSWDGKPACRIAVSNWRTDVLKDFAVVSDVLEQIATSSSNGVH</sequence>
<evidence type="ECO:0000256" key="5">
    <source>
        <dbReference type="PIRSR" id="PIRSR602129-50"/>
    </source>
</evidence>
<comment type="cofactor">
    <cofactor evidence="1 5 6">
        <name>pyridoxal 5'-phosphate</name>
        <dbReference type="ChEBI" id="CHEBI:597326"/>
    </cofactor>
</comment>
<dbReference type="Gene3D" id="3.40.640.10">
    <property type="entry name" value="Type I PLP-dependent aspartate aminotransferase-like (Major domain)"/>
    <property type="match status" value="1"/>
</dbReference>
<evidence type="ECO:0000256" key="2">
    <source>
        <dbReference type="ARBA" id="ARBA00009533"/>
    </source>
</evidence>
<keyword evidence="8" id="KW-1185">Reference proteome</keyword>
<keyword evidence="3 5" id="KW-0663">Pyridoxal phosphate</keyword>
<evidence type="ECO:0000313" key="7">
    <source>
        <dbReference type="EMBL" id="CRG84554.1"/>
    </source>
</evidence>
<dbReference type="GO" id="GO:0016831">
    <property type="term" value="F:carboxy-lyase activity"/>
    <property type="evidence" value="ECO:0007669"/>
    <property type="project" value="TreeGrafter"/>
</dbReference>
<dbReference type="InterPro" id="IPR015424">
    <property type="entry name" value="PyrdxlP-dep_Trfase"/>
</dbReference>
<dbReference type="InterPro" id="IPR010977">
    <property type="entry name" value="Aromatic_deC"/>
</dbReference>
<evidence type="ECO:0000256" key="3">
    <source>
        <dbReference type="ARBA" id="ARBA00022898"/>
    </source>
</evidence>
<dbReference type="PANTHER" id="PTHR11999:SF165">
    <property type="entry name" value="DECARBOXYLASE, PUTATIVE (AFU_ORTHOLOGUE AFUA_2G04980)-RELATED"/>
    <property type="match status" value="1"/>
</dbReference>
<dbReference type="GO" id="GO:0005737">
    <property type="term" value="C:cytoplasm"/>
    <property type="evidence" value="ECO:0007669"/>
    <property type="project" value="TreeGrafter"/>
</dbReference>
<dbReference type="EMBL" id="CVMT01000001">
    <property type="protein sequence ID" value="CRG84554.1"/>
    <property type="molecule type" value="Genomic_DNA"/>
</dbReference>
<dbReference type="OMA" id="SWATDAH"/>
<evidence type="ECO:0000313" key="8">
    <source>
        <dbReference type="Proteomes" id="UP000054383"/>
    </source>
</evidence>
<dbReference type="Gene3D" id="3.90.1150.10">
    <property type="entry name" value="Aspartate Aminotransferase, domain 1"/>
    <property type="match status" value="1"/>
</dbReference>
<dbReference type="OrthoDB" id="2161780at2759"/>
<gene>
    <name evidence="7" type="ORF">PISL3812_01823</name>
</gene>
<accession>A0A0U1LN58</accession>
<comment type="similarity">
    <text evidence="2 6">Belongs to the group II decarboxylase family.</text>
</comment>
<dbReference type="Pfam" id="PF00282">
    <property type="entry name" value="Pyridoxal_deC"/>
    <property type="match status" value="1"/>
</dbReference>
<dbReference type="InterPro" id="IPR015421">
    <property type="entry name" value="PyrdxlP-dep_Trfase_major"/>
</dbReference>
<dbReference type="Proteomes" id="UP000054383">
    <property type="component" value="Unassembled WGS sequence"/>
</dbReference>
<organism evidence="7 8">
    <name type="scientific">Talaromyces islandicus</name>
    <name type="common">Penicillium islandicum</name>
    <dbReference type="NCBI Taxonomy" id="28573"/>
    <lineage>
        <taxon>Eukaryota</taxon>
        <taxon>Fungi</taxon>
        <taxon>Dikarya</taxon>
        <taxon>Ascomycota</taxon>
        <taxon>Pezizomycotina</taxon>
        <taxon>Eurotiomycetes</taxon>
        <taxon>Eurotiomycetidae</taxon>
        <taxon>Eurotiales</taxon>
        <taxon>Trichocomaceae</taxon>
        <taxon>Talaromyces</taxon>
        <taxon>Talaromyces sect. Islandici</taxon>
    </lineage>
</organism>
<feature type="modified residue" description="N6-(pyridoxal phosphate)lysine" evidence="5">
    <location>
        <position position="327"/>
    </location>
</feature>
<dbReference type="SUPFAM" id="SSF53383">
    <property type="entry name" value="PLP-dependent transferases"/>
    <property type="match status" value="1"/>
</dbReference>
<name>A0A0U1LN58_TALIS</name>
<protein>
    <recommendedName>
        <fullName evidence="9">Tyrosine decarboxylase</fullName>
    </recommendedName>
</protein>
<dbReference type="InterPro" id="IPR015422">
    <property type="entry name" value="PyrdxlP-dep_Trfase_small"/>
</dbReference>
<evidence type="ECO:0000256" key="4">
    <source>
        <dbReference type="ARBA" id="ARBA00023239"/>
    </source>
</evidence>
<dbReference type="PANTHER" id="PTHR11999">
    <property type="entry name" value="GROUP II PYRIDOXAL-5-PHOSPHATE DECARBOXYLASE"/>
    <property type="match status" value="1"/>
</dbReference>
<proteinExistence type="inferred from homology"/>
<dbReference type="GO" id="GO:0019752">
    <property type="term" value="P:carboxylic acid metabolic process"/>
    <property type="evidence" value="ECO:0007669"/>
    <property type="project" value="InterPro"/>
</dbReference>
<evidence type="ECO:0000256" key="6">
    <source>
        <dbReference type="RuleBase" id="RU000382"/>
    </source>
</evidence>
<dbReference type="GO" id="GO:0030170">
    <property type="term" value="F:pyridoxal phosphate binding"/>
    <property type="evidence" value="ECO:0007669"/>
    <property type="project" value="InterPro"/>
</dbReference>
<reference evidence="7 8" key="1">
    <citation type="submission" date="2015-04" db="EMBL/GenBank/DDBJ databases">
        <authorList>
            <person name="Syromyatnikov M.Y."/>
            <person name="Popov V.N."/>
        </authorList>
    </citation>
    <scope>NUCLEOTIDE SEQUENCE [LARGE SCALE GENOMIC DNA]</scope>
    <source>
        <strain evidence="7">WF-38-12</strain>
    </source>
</reference>
<evidence type="ECO:0000256" key="1">
    <source>
        <dbReference type="ARBA" id="ARBA00001933"/>
    </source>
</evidence>
<keyword evidence="4 6" id="KW-0456">Lyase</keyword>
<dbReference type="STRING" id="28573.A0A0U1LN58"/>
<dbReference type="AlphaFoldDB" id="A0A0U1LN58"/>
<evidence type="ECO:0008006" key="9">
    <source>
        <dbReference type="Google" id="ProtNLM"/>
    </source>
</evidence>
<dbReference type="InterPro" id="IPR002129">
    <property type="entry name" value="PyrdxlP-dep_de-COase"/>
</dbReference>